<dbReference type="CDD" id="cd00093">
    <property type="entry name" value="HTH_XRE"/>
    <property type="match status" value="1"/>
</dbReference>
<proteinExistence type="predicted"/>
<comment type="caution">
    <text evidence="3">The sequence shown here is derived from an EMBL/GenBank/DDBJ whole genome shotgun (WGS) entry which is preliminary data.</text>
</comment>
<evidence type="ECO:0000313" key="3">
    <source>
        <dbReference type="EMBL" id="MBL7632192.1"/>
    </source>
</evidence>
<dbReference type="EMBL" id="JAEACQ010000298">
    <property type="protein sequence ID" value="MBL7632192.1"/>
    <property type="molecule type" value="Genomic_DNA"/>
</dbReference>
<dbReference type="SUPFAM" id="SSF48452">
    <property type="entry name" value="TPR-like"/>
    <property type="match status" value="1"/>
</dbReference>
<evidence type="ECO:0000256" key="1">
    <source>
        <dbReference type="SAM" id="MobiDB-lite"/>
    </source>
</evidence>
<reference evidence="3" key="1">
    <citation type="submission" date="2020-12" db="EMBL/GenBank/DDBJ databases">
        <title>Genomic characterization of non-nitrogen-fixing Frankia strains.</title>
        <authorList>
            <person name="Carlos-Shanley C."/>
            <person name="Guerra T."/>
            <person name="Hahn D."/>
        </authorList>
    </citation>
    <scope>NUCLEOTIDE SEQUENCE</scope>
    <source>
        <strain evidence="3">CN6</strain>
    </source>
</reference>
<dbReference type="AlphaFoldDB" id="A0A937US84"/>
<accession>A0A937US84</accession>
<keyword evidence="4" id="KW-1185">Reference proteome</keyword>
<protein>
    <submittedName>
        <fullName evidence="3">Helix-turn-helix transcriptional regulator</fullName>
    </submittedName>
</protein>
<evidence type="ECO:0000313" key="4">
    <source>
        <dbReference type="Proteomes" id="UP000604475"/>
    </source>
</evidence>
<dbReference type="InterPro" id="IPR001387">
    <property type="entry name" value="Cro/C1-type_HTH"/>
</dbReference>
<evidence type="ECO:0000259" key="2">
    <source>
        <dbReference type="PROSITE" id="PS50943"/>
    </source>
</evidence>
<gene>
    <name evidence="3" type="ORF">I7412_34575</name>
</gene>
<dbReference type="Proteomes" id="UP000604475">
    <property type="component" value="Unassembled WGS sequence"/>
</dbReference>
<organism evidence="3 4">
    <name type="scientific">Frankia nepalensis</name>
    <dbReference type="NCBI Taxonomy" id="1836974"/>
    <lineage>
        <taxon>Bacteria</taxon>
        <taxon>Bacillati</taxon>
        <taxon>Actinomycetota</taxon>
        <taxon>Actinomycetes</taxon>
        <taxon>Frankiales</taxon>
        <taxon>Frankiaceae</taxon>
        <taxon>Frankia</taxon>
    </lineage>
</organism>
<name>A0A937US84_9ACTN</name>
<dbReference type="PROSITE" id="PS50943">
    <property type="entry name" value="HTH_CROC1"/>
    <property type="match status" value="1"/>
</dbReference>
<feature type="region of interest" description="Disordered" evidence="1">
    <location>
        <begin position="132"/>
        <end position="171"/>
    </location>
</feature>
<sequence length="511" mass="55315">MSRHSLRVEQEELRARMRAVGMSHDEIAIEFARRYQLRPRAAHRVAHGWTQMQAANHINAYAARAGLDPQGTAPMTAPRLSELENWPLPNNRRRPTAQILALLAEVYDTSIHNLIDLDDREHLTPADTLLIDTARRGHRSPGSPPADPSSRQAGPGFESGHRGGAPKRRRLDATAGNIEWVDALGRRGFTFLAGSAVVAGLVGTGRARHVDPALVSYFDSQLKGHYHADMLLGSGALIGTVASQCEIIAQLVDSADGSTRQRMAKVGSSFAAFAAWLWLDAGDPAAAMRCHDAALELAHRCGERDAVACALVDRAMAFTDLGNAAAVIDLCQAALVDARRLSPEVQVFALQQQAHGASLRGDRRQVDLLLDQAGRLVDHVDVEEWGTACRRTDGYVEVQRATCYGRLGLADDADRLWQQIIPSAPPSARRDVGVWSARHAVAAARQGEPERALELARQASALAVETGSARARRELDTVAAAMAPWRAHPVGQDLADVLTPITIDEPGRDHG</sequence>
<feature type="domain" description="HTH cro/C1-type" evidence="2">
    <location>
        <begin position="90"/>
        <end position="114"/>
    </location>
</feature>
<dbReference type="InterPro" id="IPR011990">
    <property type="entry name" value="TPR-like_helical_dom_sf"/>
</dbReference>
<dbReference type="Gene3D" id="1.25.40.10">
    <property type="entry name" value="Tetratricopeptide repeat domain"/>
    <property type="match status" value="1"/>
</dbReference>